<comment type="caution">
    <text evidence="6">The sequence shown here is derived from an EMBL/GenBank/DDBJ whole genome shotgun (WGS) entry which is preliminary data.</text>
</comment>
<protein>
    <submittedName>
        <fullName evidence="6">AraC family transcriptional regulator</fullName>
    </submittedName>
</protein>
<dbReference type="Pfam" id="PF12833">
    <property type="entry name" value="HTH_18"/>
    <property type="match status" value="1"/>
</dbReference>
<organism evidence="6 7">
    <name type="scientific">Bosea rubneri</name>
    <dbReference type="NCBI Taxonomy" id="3075434"/>
    <lineage>
        <taxon>Bacteria</taxon>
        <taxon>Pseudomonadati</taxon>
        <taxon>Pseudomonadota</taxon>
        <taxon>Alphaproteobacteria</taxon>
        <taxon>Hyphomicrobiales</taxon>
        <taxon>Boseaceae</taxon>
        <taxon>Bosea</taxon>
    </lineage>
</organism>
<evidence type="ECO:0000313" key="7">
    <source>
        <dbReference type="Proteomes" id="UP001254257"/>
    </source>
</evidence>
<dbReference type="Proteomes" id="UP001254257">
    <property type="component" value="Unassembled WGS sequence"/>
</dbReference>
<evidence type="ECO:0000259" key="5">
    <source>
        <dbReference type="PROSITE" id="PS01124"/>
    </source>
</evidence>
<dbReference type="InterPro" id="IPR035418">
    <property type="entry name" value="AraC-bd_2"/>
</dbReference>
<dbReference type="InterPro" id="IPR018060">
    <property type="entry name" value="HTH_AraC"/>
</dbReference>
<evidence type="ECO:0000256" key="1">
    <source>
        <dbReference type="ARBA" id="ARBA00023015"/>
    </source>
</evidence>
<dbReference type="InterPro" id="IPR018062">
    <property type="entry name" value="HTH_AraC-typ_CS"/>
</dbReference>
<dbReference type="InterPro" id="IPR020449">
    <property type="entry name" value="Tscrpt_reg_AraC-type_HTH"/>
</dbReference>
<evidence type="ECO:0000256" key="3">
    <source>
        <dbReference type="ARBA" id="ARBA00023163"/>
    </source>
</evidence>
<dbReference type="EMBL" id="JAWDID010000038">
    <property type="protein sequence ID" value="MDU0342353.1"/>
    <property type="molecule type" value="Genomic_DNA"/>
</dbReference>
<accession>A0ABU3SC31</accession>
<dbReference type="PROSITE" id="PS00041">
    <property type="entry name" value="HTH_ARAC_FAMILY_1"/>
    <property type="match status" value="1"/>
</dbReference>
<dbReference type="Gene3D" id="1.10.10.60">
    <property type="entry name" value="Homeodomain-like"/>
    <property type="match status" value="1"/>
</dbReference>
<keyword evidence="2" id="KW-0238">DNA-binding</keyword>
<dbReference type="InterPro" id="IPR050204">
    <property type="entry name" value="AraC_XylS_family_regulators"/>
</dbReference>
<dbReference type="RefSeq" id="WP_316020133.1">
    <property type="nucleotide sequence ID" value="NZ_JAWDID010000038.1"/>
</dbReference>
<dbReference type="Pfam" id="PF14525">
    <property type="entry name" value="AraC_binding_2"/>
    <property type="match status" value="1"/>
</dbReference>
<proteinExistence type="predicted"/>
<feature type="region of interest" description="Disordered" evidence="4">
    <location>
        <begin position="349"/>
        <end position="372"/>
    </location>
</feature>
<dbReference type="InterPro" id="IPR009057">
    <property type="entry name" value="Homeodomain-like_sf"/>
</dbReference>
<keyword evidence="7" id="KW-1185">Reference proteome</keyword>
<sequence length="372" mass="40737">MWLETGQSRPELGVPMAVPVIDPALLATFDVVRARHSEDLSGAFRVTERVPQSRRTYTYQLQDRALWRLRFEQPIFTLATRAVGSIIASYADSSFATNGFVDGDDGGLFCFTTMLTGHTTLEQKGKSATATSRSGLVWRPAPGGRLSMSNDNARTNIFFKVADIESALEHMLDEQLHEALDFEPGLDWTTGLGFSLKHQLDFVMQEFQRGDGVTSSPVALASLTDLLVSLVLRGAAHNYTDRLADTAGCAVPVYVRRAEDFMRAQGAQPIRMADVAAAAGCSLRTLTAVFKHFRSHTPLAVLHAIRLDLAHADLVLGTCDAAVATVARRYGFTNTARFATAFRRRFGKTPTETARSASIRMKPRPGGPAKDW</sequence>
<dbReference type="PROSITE" id="PS01124">
    <property type="entry name" value="HTH_ARAC_FAMILY_2"/>
    <property type="match status" value="1"/>
</dbReference>
<name>A0ABU3SC31_9HYPH</name>
<reference evidence="6 7" key="1">
    <citation type="submission" date="2023-09" db="EMBL/GenBank/DDBJ databases">
        <title>Whole genome shotgun sequencing (WGS) of Bosea sp. ZW T0_25, isolated from stored onions (Allium cepa).</title>
        <authorList>
            <person name="Stoll D.A."/>
            <person name="Huch M."/>
        </authorList>
    </citation>
    <scope>NUCLEOTIDE SEQUENCE [LARGE SCALE GENOMIC DNA]</scope>
    <source>
        <strain evidence="6 7">ZW T0_25</strain>
    </source>
</reference>
<keyword evidence="3" id="KW-0804">Transcription</keyword>
<dbReference type="PRINTS" id="PR00032">
    <property type="entry name" value="HTHARAC"/>
</dbReference>
<evidence type="ECO:0000256" key="2">
    <source>
        <dbReference type="ARBA" id="ARBA00023125"/>
    </source>
</evidence>
<dbReference type="SMART" id="SM00342">
    <property type="entry name" value="HTH_ARAC"/>
    <property type="match status" value="1"/>
</dbReference>
<feature type="domain" description="HTH araC/xylS-type" evidence="5">
    <location>
        <begin position="256"/>
        <end position="356"/>
    </location>
</feature>
<dbReference type="SUPFAM" id="SSF46689">
    <property type="entry name" value="Homeodomain-like"/>
    <property type="match status" value="2"/>
</dbReference>
<dbReference type="PANTHER" id="PTHR46796">
    <property type="entry name" value="HTH-TYPE TRANSCRIPTIONAL ACTIVATOR RHAS-RELATED"/>
    <property type="match status" value="1"/>
</dbReference>
<dbReference type="PANTHER" id="PTHR46796:SF12">
    <property type="entry name" value="HTH-TYPE DNA-BINDING TRANSCRIPTIONAL ACTIVATOR EUTR"/>
    <property type="match status" value="1"/>
</dbReference>
<keyword evidence="1" id="KW-0805">Transcription regulation</keyword>
<gene>
    <name evidence="6" type="ORF">RKE40_20835</name>
</gene>
<evidence type="ECO:0000313" key="6">
    <source>
        <dbReference type="EMBL" id="MDU0342353.1"/>
    </source>
</evidence>
<evidence type="ECO:0000256" key="4">
    <source>
        <dbReference type="SAM" id="MobiDB-lite"/>
    </source>
</evidence>